<dbReference type="Proteomes" id="UP000007102">
    <property type="component" value="Chromosome"/>
</dbReference>
<organism evidence="7 8">
    <name type="scientific">Desulfurobacterium thermolithotrophum (strain DSM 11699 / BSA)</name>
    <dbReference type="NCBI Taxonomy" id="868864"/>
    <lineage>
        <taxon>Bacteria</taxon>
        <taxon>Pseudomonadati</taxon>
        <taxon>Aquificota</taxon>
        <taxon>Aquificia</taxon>
        <taxon>Desulfurobacteriales</taxon>
        <taxon>Desulfurobacteriaceae</taxon>
        <taxon>Desulfurobacterium</taxon>
    </lineage>
</organism>
<evidence type="ECO:0000256" key="6">
    <source>
        <dbReference type="RuleBase" id="RU365089"/>
    </source>
</evidence>
<dbReference type="GO" id="GO:0006313">
    <property type="term" value="P:DNA transposition"/>
    <property type="evidence" value="ECO:0007669"/>
    <property type="project" value="UniProtKB-UniRule"/>
</dbReference>
<evidence type="ECO:0000256" key="1">
    <source>
        <dbReference type="ARBA" id="ARBA00002190"/>
    </source>
</evidence>
<dbReference type="GO" id="GO:0004803">
    <property type="term" value="F:transposase activity"/>
    <property type="evidence" value="ECO:0007669"/>
    <property type="project" value="UniProtKB-UniRule"/>
</dbReference>
<dbReference type="eggNOG" id="COG3328">
    <property type="taxonomic scope" value="Bacteria"/>
</dbReference>
<evidence type="ECO:0000256" key="2">
    <source>
        <dbReference type="ARBA" id="ARBA00010961"/>
    </source>
</evidence>
<dbReference type="InterPro" id="IPR001207">
    <property type="entry name" value="Transposase_mutator"/>
</dbReference>
<dbReference type="STRING" id="868864.Dester_0594"/>
<comment type="function">
    <text evidence="1 6">Required for the transposition of the insertion element.</text>
</comment>
<dbReference type="InParanoid" id="F0S323"/>
<keyword evidence="5 6" id="KW-0233">DNA recombination</keyword>
<evidence type="ECO:0000313" key="7">
    <source>
        <dbReference type="EMBL" id="ADY73245.1"/>
    </source>
</evidence>
<keyword evidence="4 6" id="KW-0238">DNA-binding</keyword>
<dbReference type="NCBIfam" id="NF033543">
    <property type="entry name" value="transpos_IS256"/>
    <property type="match status" value="1"/>
</dbReference>
<dbReference type="RefSeq" id="WP_013638203.1">
    <property type="nucleotide sequence ID" value="NC_015185.1"/>
</dbReference>
<dbReference type="AlphaFoldDB" id="F0S323"/>
<dbReference type="EMBL" id="CP002543">
    <property type="protein sequence ID" value="ADY73245.1"/>
    <property type="molecule type" value="Genomic_DNA"/>
</dbReference>
<keyword evidence="6" id="KW-0814">Transposable element</keyword>
<dbReference type="PANTHER" id="PTHR33217">
    <property type="entry name" value="TRANSPOSASE FOR INSERTION SEQUENCE ELEMENT IS1081"/>
    <property type="match status" value="1"/>
</dbReference>
<dbReference type="Pfam" id="PF00872">
    <property type="entry name" value="Transposase_mut"/>
    <property type="match status" value="1"/>
</dbReference>
<dbReference type="HOGENOM" id="CLU_036805_8_4_0"/>
<proteinExistence type="inferred from homology"/>
<gene>
    <name evidence="7" type="ordered locus">Dester_0594</name>
</gene>
<dbReference type="GO" id="GO:0003677">
    <property type="term" value="F:DNA binding"/>
    <property type="evidence" value="ECO:0007669"/>
    <property type="project" value="UniProtKB-UniRule"/>
</dbReference>
<evidence type="ECO:0000256" key="3">
    <source>
        <dbReference type="ARBA" id="ARBA00022578"/>
    </source>
</evidence>
<keyword evidence="8" id="KW-1185">Reference proteome</keyword>
<evidence type="ECO:0000256" key="5">
    <source>
        <dbReference type="ARBA" id="ARBA00023172"/>
    </source>
</evidence>
<comment type="similarity">
    <text evidence="2 6">Belongs to the transposase mutator family.</text>
</comment>
<dbReference type="OrthoDB" id="10213at2"/>
<evidence type="ECO:0000256" key="4">
    <source>
        <dbReference type="ARBA" id="ARBA00023125"/>
    </source>
</evidence>
<name>F0S323_DESTD</name>
<sequence length="377" mass="44032">MKLQKILPDIIKEVVKQTLESIMVAEREVFLKENGGTKNGFYVRNLDTVIGKLENLRVPRDREGKFRTKLIEPYRRRDINLEDLILGMFASGMSARAVAQALESAFELKYSPSTISQISQVTLEEINKWKQKKLKSRYSVIMLDGMWLSVRRDTVEKEVVLFVIGIDEDGYKQILDFEVNPSEGAESWAEMIKRLYDRGVREVLLFVADGITGLEERIKEYFPKADFQTCVVHKVKNTLNKVRAKDRKKVAKDLKRIYQVSTEEDALRGFEKFKEKWGAKYPKVVKSWEQELYKLLTFLRYPESIQRVVYTTNLIERTIKEIRKRVKVIGALPSVGAVEKFVYLRVAMLNDRWSNRVVNGFLEAKEEIQDMFSRRHS</sequence>
<dbReference type="KEGG" id="dte:Dester_0594"/>
<accession>F0S323</accession>
<reference evidence="8" key="2">
    <citation type="submission" date="2011-02" db="EMBL/GenBank/DDBJ databases">
        <title>The complete genome of Desulfurobacterium thermolithotrophum DSM 11699.</title>
        <authorList>
            <consortium name="US DOE Joint Genome Institute (JGI-PGF)"/>
            <person name="Lucas S."/>
            <person name="Copeland A."/>
            <person name="Lapidus A."/>
            <person name="Bruce D."/>
            <person name="Goodwin L."/>
            <person name="Pitluck S."/>
            <person name="Kyrpides N."/>
            <person name="Mavromatis K."/>
            <person name="Pagani I."/>
            <person name="Ivanova N."/>
            <person name="Mikhailova N."/>
            <person name="Daligault H."/>
            <person name="Detter J.C."/>
            <person name="Tapia R."/>
            <person name="Han C."/>
            <person name="Land M."/>
            <person name="Hauser L."/>
            <person name="Markowitz V."/>
            <person name="Cheng J.-F."/>
            <person name="Hugenholtz P."/>
            <person name="Woyke T."/>
            <person name="Wu D."/>
            <person name="Spring S."/>
            <person name="Brambilla E."/>
            <person name="Klenk H.-P."/>
            <person name="Eisen J.A."/>
        </authorList>
    </citation>
    <scope>NUCLEOTIDE SEQUENCE [LARGE SCALE GENOMIC DNA]</scope>
    <source>
        <strain evidence="8">DSM 11699 / BSA</strain>
    </source>
</reference>
<reference evidence="7 8" key="1">
    <citation type="journal article" date="2011" name="Stand. Genomic Sci.">
        <title>Complete genome sequence of the thermophilic sulfur-reducer Desulfurobacterium thermolithotrophum type strain (BSA(T)) from a deep-sea hydrothermal vent.</title>
        <authorList>
            <person name="Goker M."/>
            <person name="Daligault H."/>
            <person name="Mwirichia R."/>
            <person name="Lapidus A."/>
            <person name="Lucas S."/>
            <person name="Deshpande S."/>
            <person name="Pagani I."/>
            <person name="Tapia R."/>
            <person name="Cheng J.F."/>
            <person name="Goodwin L."/>
            <person name="Pitluck S."/>
            <person name="Liolios K."/>
            <person name="Ivanova N."/>
            <person name="Mavromatis K."/>
            <person name="Mikhailova N."/>
            <person name="Pati A."/>
            <person name="Chen A."/>
            <person name="Palaniappan K."/>
            <person name="Han C."/>
            <person name="Land M."/>
            <person name="Hauser L."/>
            <person name="Pan C."/>
            <person name="Brambilla E.M."/>
            <person name="Rohde M."/>
            <person name="Spring S."/>
            <person name="Sikorski J."/>
            <person name="Wirth R."/>
            <person name="Detter J.C."/>
            <person name="Woyke T."/>
            <person name="Bristow J."/>
            <person name="Eisen J.A."/>
            <person name="Markowitz V."/>
            <person name="Hugenholtz P."/>
            <person name="Kyrpides N.C."/>
            <person name="Klenk H.P."/>
        </authorList>
    </citation>
    <scope>NUCLEOTIDE SEQUENCE [LARGE SCALE GENOMIC DNA]</scope>
    <source>
        <strain evidence="8">DSM 11699 / BSA</strain>
    </source>
</reference>
<protein>
    <recommendedName>
        <fullName evidence="6">Mutator family transposase</fullName>
    </recommendedName>
</protein>
<keyword evidence="3 6" id="KW-0815">Transposition</keyword>
<evidence type="ECO:0000313" key="8">
    <source>
        <dbReference type="Proteomes" id="UP000007102"/>
    </source>
</evidence>
<dbReference type="PANTHER" id="PTHR33217:SF8">
    <property type="entry name" value="MUTATOR FAMILY TRANSPOSASE"/>
    <property type="match status" value="1"/>
</dbReference>